<reference evidence="2" key="1">
    <citation type="journal article" date="2019" name="PLoS Pathog.">
        <title>Re-assessing the diversity of negative strand RNA viruses in insects.</title>
        <authorList>
            <person name="Kafer S."/>
            <person name="Paraskevopoulou S."/>
            <person name="Zirkel F."/>
            <person name="Wieseke N."/>
            <person name="Donath A."/>
            <person name="Petersen M."/>
            <person name="Jones T.C."/>
            <person name="Liu S."/>
            <person name="Zhou X."/>
            <person name="Middendorf M."/>
            <person name="Junglen S."/>
            <person name="Misof B."/>
            <person name="Drosten C."/>
        </authorList>
    </citation>
    <scope>NUCLEOTIDE SEQUENCE</scope>
    <source>
        <strain evidence="2">OKIAV264</strain>
    </source>
</reference>
<keyword evidence="1" id="KW-1133">Transmembrane helix</keyword>
<proteinExistence type="predicted"/>
<accession>A0A7D7F189</accession>
<feature type="transmembrane region" description="Helical" evidence="1">
    <location>
        <begin position="12"/>
        <end position="28"/>
    </location>
</feature>
<protein>
    <submittedName>
        <fullName evidence="2">Uncharacterized protein</fullName>
    </submittedName>
</protein>
<organism evidence="2">
    <name type="scientific">Coleopteran phenui-related virus OKIAV264</name>
    <dbReference type="NCBI Taxonomy" id="2746245"/>
    <lineage>
        <taxon>Viruses</taxon>
        <taxon>Riboviria</taxon>
        <taxon>Orthornavirae</taxon>
        <taxon>Negarnaviricota</taxon>
        <taxon>Polyploviricotina</taxon>
        <taxon>Bunyaviricetes</taxon>
        <taxon>Hareavirales</taxon>
        <taxon>Phenuiviridae</taxon>
    </lineage>
</organism>
<sequence>MITLGEDSSLVGASFSYFFLDFLVLSIMKCSKPILTRDAAKISLSVLSALGSLKYSLKNSSSVISLVFIELLEAYSKIILHDDMTKLYELNLKAISLWSSTCDFVDDVALGFSASVSFSAI</sequence>
<evidence type="ECO:0000313" key="2">
    <source>
        <dbReference type="EMBL" id="QMP82122.1"/>
    </source>
</evidence>
<dbReference type="EMBL" id="MT153352">
    <property type="protein sequence ID" value="QMP82122.1"/>
    <property type="molecule type" value="Viral_cRNA"/>
</dbReference>
<evidence type="ECO:0000256" key="1">
    <source>
        <dbReference type="SAM" id="Phobius"/>
    </source>
</evidence>
<name>A0A7D7F189_9VIRU</name>
<reference evidence="2" key="2">
    <citation type="submission" date="2020-03" db="EMBL/GenBank/DDBJ databases">
        <authorList>
            <person name="Kafer S."/>
            <person name="Paraskevopoulou S."/>
            <person name="Zirkel F."/>
            <person name="Wieseke N."/>
            <person name="Donath A."/>
            <person name="Petersen M."/>
            <person name="Jones T.C."/>
            <person name="Liu S."/>
            <person name="Zhou X."/>
            <person name="Middendorf M."/>
            <person name="Junglen S."/>
            <person name="Misof B."/>
            <person name="Drosten C."/>
        </authorList>
    </citation>
    <scope>NUCLEOTIDE SEQUENCE</scope>
    <source>
        <strain evidence="2">OKIAV264</strain>
    </source>
</reference>
<keyword evidence="1" id="KW-0812">Transmembrane</keyword>
<keyword evidence="1" id="KW-0472">Membrane</keyword>